<comment type="caution">
    <text evidence="1">The sequence shown here is derived from an EMBL/GenBank/DDBJ whole genome shotgun (WGS) entry which is preliminary data.</text>
</comment>
<dbReference type="AlphaFoldDB" id="A0A4R3I7V1"/>
<accession>A0A4R3I7V1</accession>
<dbReference type="Proteomes" id="UP000295793">
    <property type="component" value="Unassembled WGS sequence"/>
</dbReference>
<keyword evidence="2" id="KW-1185">Reference proteome</keyword>
<dbReference type="EMBL" id="SLZR01000004">
    <property type="protein sequence ID" value="TCS41901.1"/>
    <property type="molecule type" value="Genomic_DNA"/>
</dbReference>
<proteinExistence type="predicted"/>
<evidence type="ECO:0000313" key="1">
    <source>
        <dbReference type="EMBL" id="TCS41901.1"/>
    </source>
</evidence>
<dbReference type="RefSeq" id="WP_132700640.1">
    <property type="nucleotide sequence ID" value="NZ_SLZR01000004.1"/>
</dbReference>
<protein>
    <submittedName>
        <fullName evidence="1">Uncharacterized protein</fullName>
    </submittedName>
</protein>
<reference evidence="1 2" key="1">
    <citation type="submission" date="2019-03" db="EMBL/GenBank/DDBJ databases">
        <title>Genomic Encyclopedia of Archaeal and Bacterial Type Strains, Phase II (KMG-II): from individual species to whole genera.</title>
        <authorList>
            <person name="Goeker M."/>
        </authorList>
    </citation>
    <scope>NUCLEOTIDE SEQUENCE [LARGE SCALE GENOMIC DNA]</scope>
    <source>
        <strain evidence="1 2">DSM 15388</strain>
    </source>
</reference>
<gene>
    <name evidence="1" type="ORF">BCF53_1044</name>
</gene>
<sequence>MKKINLIDFKTQSPIFEFKVRFFPDDYEALYVIDEYLVFFSYETTKGGLFLSDQLEIPLASLDFILTTIPRYDLPKSLGGLGGLDNSDETIVNGEKIFFDRVVHPHYGIETYSITNFNRKSHINPVLNQSKEIFKETMDGGLFDKLIEINKNYHNGVYA</sequence>
<evidence type="ECO:0000313" key="2">
    <source>
        <dbReference type="Proteomes" id="UP000295793"/>
    </source>
</evidence>
<organism evidence="1 2">
    <name type="scientific">Reinekea marinisedimentorum</name>
    <dbReference type="NCBI Taxonomy" id="230495"/>
    <lineage>
        <taxon>Bacteria</taxon>
        <taxon>Pseudomonadati</taxon>
        <taxon>Pseudomonadota</taxon>
        <taxon>Gammaproteobacteria</taxon>
        <taxon>Oceanospirillales</taxon>
        <taxon>Saccharospirillaceae</taxon>
        <taxon>Reinekea</taxon>
    </lineage>
</organism>
<name>A0A4R3I7V1_9GAMM</name>